<accession>A0A3B0RGU3</accession>
<dbReference type="GO" id="GO:0006508">
    <property type="term" value="P:proteolysis"/>
    <property type="evidence" value="ECO:0007669"/>
    <property type="project" value="InterPro"/>
</dbReference>
<dbReference type="Gene3D" id="3.40.50.1820">
    <property type="entry name" value="alpha/beta hydrolase"/>
    <property type="match status" value="1"/>
</dbReference>
<organism evidence="3">
    <name type="scientific">hydrothermal vent metagenome</name>
    <dbReference type="NCBI Taxonomy" id="652676"/>
    <lineage>
        <taxon>unclassified sequences</taxon>
        <taxon>metagenomes</taxon>
        <taxon>ecological metagenomes</taxon>
    </lineage>
</organism>
<dbReference type="AlphaFoldDB" id="A0A3B0RGU3"/>
<evidence type="ECO:0000256" key="1">
    <source>
        <dbReference type="ARBA" id="ARBA00022801"/>
    </source>
</evidence>
<dbReference type="InterPro" id="IPR001375">
    <property type="entry name" value="Peptidase_S9_cat"/>
</dbReference>
<feature type="domain" description="Peptidase S9 prolyl oligopeptidase catalytic" evidence="2">
    <location>
        <begin position="459"/>
        <end position="669"/>
    </location>
</feature>
<name>A0A3B0RGU3_9ZZZZ</name>
<sequence length="670" mass="73660">MMFEKAVIRRIFLALFLVFHFSAGANLKAQPYTDPALFGALPDVEDIVISPDGAAAAAIQNVNGKSLIMFHNLNDASARPTGINAAGLNVRDIKWANNEYLLVRISQSTTEQTASGVKVLEFFRWLSYSKTTLKPKTIFGNDPGYFSTSAGTFLAAPRDGKNTAIFSRNSTSGQGKVPGIGRIGDNKVRPALSLFSVNLKTGRHRRIETGNEDTLDWVVDSNGRAVARIDYDGLSSGREVYMRGPNSKNFKKMFLVEGEKGNGIDYSIVSLTKDGRQFVATSYGAAGRRSLVRINRETGKREGVIFENPEYDLLSLAYDARSASVSRVLFTDDMPRAYQLDDADKKVQSRLQKALPQAAVSVTSRSDNAERFIIEAAYTDRPKQFFYFDTPTRQLNPIAPAYIDLENTAVAKKKRYAYQSPDGLTINGYLTVPANAGETKMPLIVLPHGGPESRSDMAFDWWSFFYAARGYLVYEPNFRGSSGYGYDFRAAGYGEWGRKMQDDISHGVEKLVADGIVDPDRICIVGASYGGYAALAGATLTPSLYSCAVSVNGVSVLANMLGDAARNSGLSSDYWTVRIGSRFRDAKAIDAVSPAKIADKAGPPILLIHSKDDIVVPIDHSLNMRNALRAANKKYEYVELDGEDHWLSTGATRTEMLQRSIEFIDRYIGE</sequence>
<reference evidence="3" key="1">
    <citation type="submission" date="2018-06" db="EMBL/GenBank/DDBJ databases">
        <authorList>
            <person name="Zhirakovskaya E."/>
        </authorList>
    </citation>
    <scope>NUCLEOTIDE SEQUENCE</scope>
</reference>
<dbReference type="InterPro" id="IPR029058">
    <property type="entry name" value="AB_hydrolase_fold"/>
</dbReference>
<evidence type="ECO:0000259" key="2">
    <source>
        <dbReference type="Pfam" id="PF00326"/>
    </source>
</evidence>
<keyword evidence="1" id="KW-0378">Hydrolase</keyword>
<protein>
    <submittedName>
        <fullName evidence="3">Prolyl oligopeptidase family protein</fullName>
    </submittedName>
</protein>
<proteinExistence type="predicted"/>
<evidence type="ECO:0000313" key="3">
    <source>
        <dbReference type="EMBL" id="VAV92604.1"/>
    </source>
</evidence>
<dbReference type="PANTHER" id="PTHR42776">
    <property type="entry name" value="SERINE PEPTIDASE S9 FAMILY MEMBER"/>
    <property type="match status" value="1"/>
</dbReference>
<dbReference type="EMBL" id="UOEH01000092">
    <property type="protein sequence ID" value="VAV92604.1"/>
    <property type="molecule type" value="Genomic_DNA"/>
</dbReference>
<dbReference type="SUPFAM" id="SSF82171">
    <property type="entry name" value="DPP6 N-terminal domain-like"/>
    <property type="match status" value="1"/>
</dbReference>
<gene>
    <name evidence="3" type="ORF">MNBD_ALPHA05-1001</name>
</gene>
<dbReference type="Pfam" id="PF00326">
    <property type="entry name" value="Peptidase_S9"/>
    <property type="match status" value="1"/>
</dbReference>
<dbReference type="SUPFAM" id="SSF53474">
    <property type="entry name" value="alpha/beta-Hydrolases"/>
    <property type="match status" value="1"/>
</dbReference>
<dbReference type="PANTHER" id="PTHR42776:SF27">
    <property type="entry name" value="DIPEPTIDYL PEPTIDASE FAMILY MEMBER 6"/>
    <property type="match status" value="1"/>
</dbReference>
<dbReference type="GO" id="GO:0004252">
    <property type="term" value="F:serine-type endopeptidase activity"/>
    <property type="evidence" value="ECO:0007669"/>
    <property type="project" value="TreeGrafter"/>
</dbReference>